<protein>
    <submittedName>
        <fullName evidence="1">Phosphoribosylpyrophosphate synthetase</fullName>
    </submittedName>
</protein>
<name>A0ABW2MUT9_9FLAO</name>
<evidence type="ECO:0000313" key="2">
    <source>
        <dbReference type="Proteomes" id="UP001596415"/>
    </source>
</evidence>
<comment type="caution">
    <text evidence="1">The sequence shown here is derived from an EMBL/GenBank/DDBJ whole genome shotgun (WGS) entry which is preliminary data.</text>
</comment>
<accession>A0ABW2MUT9</accession>
<gene>
    <name evidence="1" type="ORF">ACFQO1_05380</name>
</gene>
<keyword evidence="2" id="KW-1185">Reference proteome</keyword>
<proteinExistence type="predicted"/>
<sequence length="102" mass="11501">MKESYSSLSVAIEDLKREGYTEDFNLIEEGIKSKGLKREWKAEGLDVVKFYRFEGMTNPGDNTILYAIKTADGHKGLLVDAYGADSGPISKEMIEKLRINHE</sequence>
<evidence type="ECO:0000313" key="1">
    <source>
        <dbReference type="EMBL" id="MFC7357109.1"/>
    </source>
</evidence>
<dbReference type="EMBL" id="JBHTBN010000002">
    <property type="protein sequence ID" value="MFC7357109.1"/>
    <property type="molecule type" value="Genomic_DNA"/>
</dbReference>
<dbReference type="RefSeq" id="WP_380216958.1">
    <property type="nucleotide sequence ID" value="NZ_JBHTBN010000002.1"/>
</dbReference>
<reference evidence="2" key="1">
    <citation type="journal article" date="2019" name="Int. J. Syst. Evol. Microbiol.">
        <title>The Global Catalogue of Microorganisms (GCM) 10K type strain sequencing project: providing services to taxonomists for standard genome sequencing and annotation.</title>
        <authorList>
            <consortium name="The Broad Institute Genomics Platform"/>
            <consortium name="The Broad Institute Genome Sequencing Center for Infectious Disease"/>
            <person name="Wu L."/>
            <person name="Ma J."/>
        </authorList>
    </citation>
    <scope>NUCLEOTIDE SEQUENCE [LARGE SCALE GENOMIC DNA]</scope>
    <source>
        <strain evidence="2">CGMCC 1.16306</strain>
    </source>
</reference>
<organism evidence="1 2">
    <name type="scientific">Jejudonia soesokkakensis</name>
    <dbReference type="NCBI Taxonomy" id="1323432"/>
    <lineage>
        <taxon>Bacteria</taxon>
        <taxon>Pseudomonadati</taxon>
        <taxon>Bacteroidota</taxon>
        <taxon>Flavobacteriia</taxon>
        <taxon>Flavobacteriales</taxon>
        <taxon>Flavobacteriaceae</taxon>
        <taxon>Jejudonia</taxon>
    </lineage>
</organism>
<dbReference type="Proteomes" id="UP001596415">
    <property type="component" value="Unassembled WGS sequence"/>
</dbReference>